<evidence type="ECO:0000313" key="5">
    <source>
        <dbReference type="Proteomes" id="UP000593578"/>
    </source>
</evidence>
<dbReference type="GO" id="GO:0004672">
    <property type="term" value="F:protein kinase activity"/>
    <property type="evidence" value="ECO:0007669"/>
    <property type="project" value="InterPro"/>
</dbReference>
<accession>A0A7J8NNZ1</accession>
<evidence type="ECO:0000259" key="3">
    <source>
        <dbReference type="PROSITE" id="PS50011"/>
    </source>
</evidence>
<gene>
    <name evidence="4" type="ORF">Gorai_020848</name>
</gene>
<feature type="domain" description="Protein kinase" evidence="3">
    <location>
        <begin position="1"/>
        <end position="48"/>
    </location>
</feature>
<comment type="caution">
    <text evidence="4">The sequence shown here is derived from an EMBL/GenBank/DDBJ whole genome shotgun (WGS) entry which is preliminary data.</text>
</comment>
<protein>
    <recommendedName>
        <fullName evidence="3">Protein kinase domain-containing protein</fullName>
    </recommendedName>
</protein>
<dbReference type="Proteomes" id="UP000593578">
    <property type="component" value="Unassembled WGS sequence"/>
</dbReference>
<name>A0A7J8NNZ1_GOSRA</name>
<reference evidence="4 5" key="1">
    <citation type="journal article" date="2019" name="Genome Biol. Evol.">
        <title>Insights into the evolution of the New World diploid cottons (Gossypium, subgenus Houzingenia) based on genome sequencing.</title>
        <authorList>
            <person name="Grover C.E."/>
            <person name="Arick M.A. 2nd"/>
            <person name="Thrash A."/>
            <person name="Conover J.L."/>
            <person name="Sanders W.S."/>
            <person name="Peterson D.G."/>
            <person name="Frelichowski J.E."/>
            <person name="Scheffler J.A."/>
            <person name="Scheffler B.E."/>
            <person name="Wendel J.F."/>
        </authorList>
    </citation>
    <scope>NUCLEOTIDE SEQUENCE [LARGE SCALE GENOMIC DNA]</scope>
    <source>
        <strain evidence="4">8</strain>
        <tissue evidence="4">Leaf</tissue>
    </source>
</reference>
<dbReference type="Pfam" id="PF07714">
    <property type="entry name" value="PK_Tyr_Ser-Thr"/>
    <property type="match status" value="1"/>
</dbReference>
<dbReference type="AlphaFoldDB" id="A0A7J8NNZ1"/>
<evidence type="ECO:0000313" key="4">
    <source>
        <dbReference type="EMBL" id="MBA0578570.1"/>
    </source>
</evidence>
<dbReference type="SUPFAM" id="SSF56112">
    <property type="entry name" value="Protein kinase-like (PK-like)"/>
    <property type="match status" value="1"/>
</dbReference>
<dbReference type="PROSITE" id="PS50011">
    <property type="entry name" value="PROTEIN_KINASE_DOM"/>
    <property type="match status" value="1"/>
</dbReference>
<keyword evidence="1" id="KW-0547">Nucleotide-binding</keyword>
<dbReference type="GO" id="GO:0005524">
    <property type="term" value="F:ATP binding"/>
    <property type="evidence" value="ECO:0007669"/>
    <property type="project" value="UniProtKB-KW"/>
</dbReference>
<dbReference type="InterPro" id="IPR000719">
    <property type="entry name" value="Prot_kinase_dom"/>
</dbReference>
<organism evidence="4 5">
    <name type="scientific">Gossypium raimondii</name>
    <name type="common">Peruvian cotton</name>
    <name type="synonym">Gossypium klotzschianum subsp. raimondii</name>
    <dbReference type="NCBI Taxonomy" id="29730"/>
    <lineage>
        <taxon>Eukaryota</taxon>
        <taxon>Viridiplantae</taxon>
        <taxon>Streptophyta</taxon>
        <taxon>Embryophyta</taxon>
        <taxon>Tracheophyta</taxon>
        <taxon>Spermatophyta</taxon>
        <taxon>Magnoliopsida</taxon>
        <taxon>eudicotyledons</taxon>
        <taxon>Gunneridae</taxon>
        <taxon>Pentapetalae</taxon>
        <taxon>rosids</taxon>
        <taxon>malvids</taxon>
        <taxon>Malvales</taxon>
        <taxon>Malvaceae</taxon>
        <taxon>Malvoideae</taxon>
        <taxon>Gossypium</taxon>
    </lineage>
</organism>
<dbReference type="Gene3D" id="1.10.510.10">
    <property type="entry name" value="Transferase(Phosphotransferase) domain 1"/>
    <property type="match status" value="1"/>
</dbReference>
<sequence>MSRISMENVPLTTVVKGTFGYMDPEYYRRLQLTEKSDVYSFVVVLFEV</sequence>
<dbReference type="InterPro" id="IPR011009">
    <property type="entry name" value="Kinase-like_dom_sf"/>
</dbReference>
<evidence type="ECO:0000256" key="1">
    <source>
        <dbReference type="ARBA" id="ARBA00022741"/>
    </source>
</evidence>
<dbReference type="PANTHER" id="PTHR46008:SF48">
    <property type="entry name" value="PROTEIN KINASE DOMAIN-CONTAINING PROTEIN"/>
    <property type="match status" value="1"/>
</dbReference>
<dbReference type="EMBL" id="JABEZZ010000001">
    <property type="protein sequence ID" value="MBA0578570.1"/>
    <property type="molecule type" value="Genomic_DNA"/>
</dbReference>
<evidence type="ECO:0000256" key="2">
    <source>
        <dbReference type="ARBA" id="ARBA00022840"/>
    </source>
</evidence>
<keyword evidence="2" id="KW-0067">ATP-binding</keyword>
<dbReference type="InterPro" id="IPR001245">
    <property type="entry name" value="Ser-Thr/Tyr_kinase_cat_dom"/>
</dbReference>
<dbReference type="PANTHER" id="PTHR46008">
    <property type="entry name" value="LEAF RUST 10 DISEASE-RESISTANCE LOCUS RECEPTOR-LIKE PROTEIN KINASE-LIKE 1.4"/>
    <property type="match status" value="1"/>
</dbReference>
<proteinExistence type="predicted"/>